<dbReference type="KEGG" id="samy:DB32_000315"/>
<evidence type="ECO:0000313" key="3">
    <source>
        <dbReference type="Proteomes" id="UP000034883"/>
    </source>
</evidence>
<dbReference type="EMBL" id="CP011125">
    <property type="protein sequence ID" value="AKF03166.1"/>
    <property type="molecule type" value="Genomic_DNA"/>
</dbReference>
<name>A0A0F6YG28_9BACT</name>
<organism evidence="2 3">
    <name type="scientific">Sandaracinus amylolyticus</name>
    <dbReference type="NCBI Taxonomy" id="927083"/>
    <lineage>
        <taxon>Bacteria</taxon>
        <taxon>Pseudomonadati</taxon>
        <taxon>Myxococcota</taxon>
        <taxon>Polyangia</taxon>
        <taxon>Polyangiales</taxon>
        <taxon>Sandaracinaceae</taxon>
        <taxon>Sandaracinus</taxon>
    </lineage>
</organism>
<dbReference type="Proteomes" id="UP000034883">
    <property type="component" value="Chromosome"/>
</dbReference>
<dbReference type="PANTHER" id="PTHR36440:SF1">
    <property type="entry name" value="PUTATIVE (AFU_ORTHOLOGUE AFUA_8G07350)-RELATED"/>
    <property type="match status" value="1"/>
</dbReference>
<keyword evidence="3" id="KW-1185">Reference proteome</keyword>
<proteinExistence type="predicted"/>
<dbReference type="Gene3D" id="2.60.120.10">
    <property type="entry name" value="Jelly Rolls"/>
    <property type="match status" value="1"/>
</dbReference>
<dbReference type="STRING" id="927083.DB32_000315"/>
<dbReference type="PANTHER" id="PTHR36440">
    <property type="entry name" value="PUTATIVE (AFU_ORTHOLOGUE AFUA_8G07350)-RELATED"/>
    <property type="match status" value="1"/>
</dbReference>
<dbReference type="SUPFAM" id="SSF51182">
    <property type="entry name" value="RmlC-like cupins"/>
    <property type="match status" value="1"/>
</dbReference>
<sequence length="173" mass="18453">MLVASKKVVIKKGEGDAYWFGGVLMEIKVTGRDTGGQMAVVEMTAPANLGAAAPLHTHAGDETLYVLEGTIRVHVGDEVTELLAGSQMHIPRDTWEYYENVSNKTARVLVTYSGAASNIDQFFREAGQRATSRDVSAIPKGAADIATITQIGKKYGIEVKAAPARPQAAAPPR</sequence>
<evidence type="ECO:0000259" key="1">
    <source>
        <dbReference type="Pfam" id="PF07883"/>
    </source>
</evidence>
<dbReference type="InterPro" id="IPR053146">
    <property type="entry name" value="QDO-like"/>
</dbReference>
<feature type="domain" description="Cupin type-2" evidence="1">
    <location>
        <begin position="50"/>
        <end position="112"/>
    </location>
</feature>
<protein>
    <recommendedName>
        <fullName evidence="1">Cupin type-2 domain-containing protein</fullName>
    </recommendedName>
</protein>
<evidence type="ECO:0000313" key="2">
    <source>
        <dbReference type="EMBL" id="AKF03166.1"/>
    </source>
</evidence>
<dbReference type="AlphaFoldDB" id="A0A0F6YG28"/>
<accession>A0A0F6YG28</accession>
<dbReference type="InterPro" id="IPR014710">
    <property type="entry name" value="RmlC-like_jellyroll"/>
</dbReference>
<dbReference type="InterPro" id="IPR013096">
    <property type="entry name" value="Cupin_2"/>
</dbReference>
<gene>
    <name evidence="2" type="ORF">DB32_000315</name>
</gene>
<reference evidence="2 3" key="1">
    <citation type="submission" date="2015-03" db="EMBL/GenBank/DDBJ databases">
        <title>Genome assembly of Sandaracinus amylolyticus DSM 53668.</title>
        <authorList>
            <person name="Sharma G."/>
            <person name="Subramanian S."/>
        </authorList>
    </citation>
    <scope>NUCLEOTIDE SEQUENCE [LARGE SCALE GENOMIC DNA]</scope>
    <source>
        <strain evidence="2 3">DSM 53668</strain>
    </source>
</reference>
<dbReference type="InterPro" id="IPR011051">
    <property type="entry name" value="RmlC_Cupin_sf"/>
</dbReference>
<dbReference type="Pfam" id="PF07883">
    <property type="entry name" value="Cupin_2"/>
    <property type="match status" value="1"/>
</dbReference>